<dbReference type="Pfam" id="PF00856">
    <property type="entry name" value="SET"/>
    <property type="match status" value="1"/>
</dbReference>
<dbReference type="PROSITE" id="PS51015">
    <property type="entry name" value="YDG"/>
    <property type="match status" value="1"/>
</dbReference>
<dbReference type="GO" id="GO:0042054">
    <property type="term" value="F:histone methyltransferase activity"/>
    <property type="evidence" value="ECO:0007669"/>
    <property type="project" value="TreeGrafter"/>
</dbReference>
<feature type="compositionally biased region" description="Basic and acidic residues" evidence="7">
    <location>
        <begin position="1063"/>
        <end position="1073"/>
    </location>
</feature>
<dbReference type="PANTHER" id="PTHR45660">
    <property type="entry name" value="HISTONE-LYSINE N-METHYLTRANSFERASE SETMAR"/>
    <property type="match status" value="1"/>
</dbReference>
<evidence type="ECO:0000256" key="1">
    <source>
        <dbReference type="ARBA" id="ARBA00004286"/>
    </source>
</evidence>
<dbReference type="GO" id="GO:0005694">
    <property type="term" value="C:chromosome"/>
    <property type="evidence" value="ECO:0007669"/>
    <property type="project" value="UniProtKB-SubCell"/>
</dbReference>
<evidence type="ECO:0000313" key="10">
    <source>
        <dbReference type="EMBL" id="CEM44487.1"/>
    </source>
</evidence>
<proteinExistence type="predicted"/>
<feature type="compositionally biased region" description="Low complexity" evidence="7">
    <location>
        <begin position="10"/>
        <end position="27"/>
    </location>
</feature>
<dbReference type="GO" id="GO:0003690">
    <property type="term" value="F:double-stranded DNA binding"/>
    <property type="evidence" value="ECO:0007669"/>
    <property type="project" value="TreeGrafter"/>
</dbReference>
<feature type="compositionally biased region" description="Basic and acidic residues" evidence="7">
    <location>
        <begin position="467"/>
        <end position="478"/>
    </location>
</feature>
<dbReference type="InterPro" id="IPR015947">
    <property type="entry name" value="PUA-like_sf"/>
</dbReference>
<keyword evidence="3" id="KW-0808">Transferase</keyword>
<feature type="compositionally biased region" description="Low complexity" evidence="7">
    <location>
        <begin position="1138"/>
        <end position="1159"/>
    </location>
</feature>
<dbReference type="GO" id="GO:0032259">
    <property type="term" value="P:methylation"/>
    <property type="evidence" value="ECO:0007669"/>
    <property type="project" value="UniProtKB-KW"/>
</dbReference>
<dbReference type="VEuPathDB" id="CryptoDB:Cvel_1107"/>
<dbReference type="InterPro" id="IPR001214">
    <property type="entry name" value="SET_dom"/>
</dbReference>
<dbReference type="GO" id="GO:0005634">
    <property type="term" value="C:nucleus"/>
    <property type="evidence" value="ECO:0007669"/>
    <property type="project" value="UniProtKB-SubCell"/>
</dbReference>
<evidence type="ECO:0000256" key="3">
    <source>
        <dbReference type="ARBA" id="ARBA00022679"/>
    </source>
</evidence>
<dbReference type="PROSITE" id="PS50868">
    <property type="entry name" value="POST_SET"/>
    <property type="match status" value="1"/>
</dbReference>
<dbReference type="InterPro" id="IPR003616">
    <property type="entry name" value="Post-SET_dom"/>
</dbReference>
<feature type="compositionally biased region" description="Basic residues" evidence="7">
    <location>
        <begin position="1052"/>
        <end position="1062"/>
    </location>
</feature>
<reference evidence="10" key="1">
    <citation type="submission" date="2014-11" db="EMBL/GenBank/DDBJ databases">
        <authorList>
            <person name="Otto D Thomas"/>
            <person name="Naeem Raeece"/>
        </authorList>
    </citation>
    <scope>NUCLEOTIDE SEQUENCE</scope>
</reference>
<evidence type="ECO:0008006" key="11">
    <source>
        <dbReference type="Google" id="ProtNLM"/>
    </source>
</evidence>
<dbReference type="InterPro" id="IPR046341">
    <property type="entry name" value="SET_dom_sf"/>
</dbReference>
<dbReference type="EMBL" id="CDMZ01002938">
    <property type="protein sequence ID" value="CEM44487.1"/>
    <property type="molecule type" value="Genomic_DNA"/>
</dbReference>
<dbReference type="InterPro" id="IPR036987">
    <property type="entry name" value="SRA-YDG_sf"/>
</dbReference>
<evidence type="ECO:0000259" key="9">
    <source>
        <dbReference type="PROSITE" id="PS51015"/>
    </source>
</evidence>
<keyword evidence="2" id="KW-0489">Methyltransferase</keyword>
<organism evidence="10">
    <name type="scientific">Chromera velia CCMP2878</name>
    <dbReference type="NCBI Taxonomy" id="1169474"/>
    <lineage>
        <taxon>Eukaryota</taxon>
        <taxon>Sar</taxon>
        <taxon>Alveolata</taxon>
        <taxon>Colpodellida</taxon>
        <taxon>Chromeraceae</taxon>
        <taxon>Chromera</taxon>
    </lineage>
</organism>
<feature type="region of interest" description="Disordered" evidence="7">
    <location>
        <begin position="428"/>
        <end position="527"/>
    </location>
</feature>
<feature type="compositionally biased region" description="Low complexity" evidence="7">
    <location>
        <begin position="480"/>
        <end position="497"/>
    </location>
</feature>
<feature type="compositionally biased region" description="Basic and acidic residues" evidence="7">
    <location>
        <begin position="1250"/>
        <end position="1268"/>
    </location>
</feature>
<keyword evidence="5 6" id="KW-0539">Nucleus</keyword>
<gene>
    <name evidence="10" type="ORF">Cvel_1107</name>
</gene>
<dbReference type="Pfam" id="PF02182">
    <property type="entry name" value="SAD_SRA"/>
    <property type="match status" value="1"/>
</dbReference>
<protein>
    <recommendedName>
        <fullName evidence="11">SET domain-containing protein</fullName>
    </recommendedName>
</protein>
<feature type="domain" description="YDG" evidence="9">
    <location>
        <begin position="126"/>
        <end position="262"/>
    </location>
</feature>
<dbReference type="InterPro" id="IPR003105">
    <property type="entry name" value="SRA_YDG"/>
</dbReference>
<evidence type="ECO:0000256" key="6">
    <source>
        <dbReference type="PROSITE-ProRule" id="PRU00358"/>
    </source>
</evidence>
<evidence type="ECO:0000256" key="4">
    <source>
        <dbReference type="ARBA" id="ARBA00022691"/>
    </source>
</evidence>
<dbReference type="Gene3D" id="2.30.280.10">
    <property type="entry name" value="SRA-YDG"/>
    <property type="match status" value="1"/>
</dbReference>
<feature type="region of interest" description="Disordered" evidence="7">
    <location>
        <begin position="741"/>
        <end position="818"/>
    </location>
</feature>
<feature type="domain" description="Post-SET" evidence="8">
    <location>
        <begin position="1336"/>
        <end position="1352"/>
    </location>
</feature>
<keyword evidence="4" id="KW-0949">S-adenosyl-L-methionine</keyword>
<feature type="compositionally biased region" description="Low complexity" evidence="7">
    <location>
        <begin position="803"/>
        <end position="818"/>
    </location>
</feature>
<dbReference type="SMART" id="SM00466">
    <property type="entry name" value="SRA"/>
    <property type="match status" value="1"/>
</dbReference>
<dbReference type="SUPFAM" id="SSF88697">
    <property type="entry name" value="PUA domain-like"/>
    <property type="match status" value="1"/>
</dbReference>
<dbReference type="InterPro" id="IPR051357">
    <property type="entry name" value="H3K9_HMTase_SUVAR3-9"/>
</dbReference>
<evidence type="ECO:0000256" key="5">
    <source>
        <dbReference type="ARBA" id="ARBA00023242"/>
    </source>
</evidence>
<name>A0A0G4HKA9_9ALVE</name>
<accession>A0A0G4HKA9</accession>
<dbReference type="PANTHER" id="PTHR45660:SF13">
    <property type="entry name" value="HISTONE-LYSINE N-METHYLTRANSFERASE SETMAR"/>
    <property type="match status" value="1"/>
</dbReference>
<evidence type="ECO:0000259" key="8">
    <source>
        <dbReference type="PROSITE" id="PS50868"/>
    </source>
</evidence>
<sequence>MGGENQNSNAPPARATTARQAAVQAKRAAAEQSQTNGRPLSELGGQVPAVSSASASSGAQISNEITDRLKKAIQEGDGATIFRLLNDKYCEYLTTVTTTKAASEVRKWLMLARIDHDSVIPKKIGHPPFPIPLGSRFLFKTHLSVMGLHSQEMCGIANHPEVGAQAIVMNGGYDDDDDLGDRFIYCGMGKSDQQSLTAGNKALMDSWQRGLPVRVLRGYKGHSQFAPSWGFRYDGLYVIAEMFMDTSGEEGVGRVWKCLFKKVPPQANLKRLTGVSDEGRKDIDEAEMERLVEWGKGPIVVPEGGTSASLVFACPNQTDPFDGQALTQMPRKQEEEEELGEGVEDPYVITHEPFGHTGEAAKGLPENFSGGSNEAVKKKVTEIVANQQKEWLKTQSKLRGLDSKNKKPNNKVSSKRVVPFTFTLPTADLSNVQRPQPPVPLGGADGNPKPPIRKTRLTRNGLQNGWGREEKPEGEGGKAEGAAAAAAAVAETDGSAAQPMDVDAEGNGPTEAEGGPSSSSSSSSASASASEHVSDFVHIGDLTTFNDLFSALRQKNTELSAHPRHTASRHWVEEVCVEADALHEEMKTGDFDASDREQGHRVAKASFFPFWMSVVVFRKSQKIHRKLAVPRSFGERACISFFPQSATHVRDGVWVRAVLGFPFDGKWNPWEDLSMGSEKYPLKVINEVDNCPPPLDFGYTGEDVFFAFLPGIAYEATCGGCNFDETYEAYRQKKEEEERLERAQAEMKRQKEEQERERERENELGVKKEAATDVSEGAAAACSRQESPGVGGRETGGDRPQRSRSVSPSSLLPRVPAAAAASASANGAAASRDTQNTCRAECGGKVKLEPAASEDKHECVEEAKEGGGFPVCRGKNIQFALETRKGSNIFSCSDACGCDPRVCKNRKYKPGLQFRLAVQKTVNMGWELISQEFIPKGTVVCDYAGELISHGEGTARSLRCQFSGDTNYVLDQVGGEDGKDDWMYPAVDSHTFGNAARFTGHSHRPNLEVLTMWTLTTGTWKKGGGRGGQGQKAAASAKEGGGSKPKTQQQSQKKKGPKKGVKRVKEEEEGKAPEEEEDDDEVKAVAIEIPIPLDEDGNEINPPAAAAAAAAALGPLGPQPKKRKREVKPEKEAGEGGVAASASASASSSAAGEGGVVRSRGGRAGQKRGASGQMNSAEVIDVESDEGPPADGQKPKESSAGGGASASASARSRGGGGKRRRGGVKVRVGSPPPAPVKSPQIASASVLKQMIEKQKAEADKEKEKKEPDGSETVSVVWEGEGEEDPDPAGDAEDMRAVAEERGLEGIVHIAFRTLREIHPGEPIRWDYGRRYATDEHAIKCACGESNCPGVIGLPPIDEEAVEGLKAEPEDPPEA</sequence>
<feature type="compositionally biased region" description="Low complexity" evidence="7">
    <location>
        <begin position="49"/>
        <end position="58"/>
    </location>
</feature>
<feature type="compositionally biased region" description="Low complexity" evidence="7">
    <location>
        <begin position="517"/>
        <end position="527"/>
    </location>
</feature>
<dbReference type="SMART" id="SM00317">
    <property type="entry name" value="SET"/>
    <property type="match status" value="1"/>
</dbReference>
<feature type="region of interest" description="Disordered" evidence="7">
    <location>
        <begin position="395"/>
        <end position="414"/>
    </location>
</feature>
<feature type="compositionally biased region" description="Gly residues" evidence="7">
    <location>
        <begin position="1021"/>
        <end position="1030"/>
    </location>
</feature>
<dbReference type="SUPFAM" id="SSF82199">
    <property type="entry name" value="SET domain"/>
    <property type="match status" value="2"/>
</dbReference>
<evidence type="ECO:0000256" key="7">
    <source>
        <dbReference type="SAM" id="MobiDB-lite"/>
    </source>
</evidence>
<feature type="compositionally biased region" description="Low complexity" evidence="7">
    <location>
        <begin position="1031"/>
        <end position="1051"/>
    </location>
</feature>
<evidence type="ECO:0000256" key="2">
    <source>
        <dbReference type="ARBA" id="ARBA00022603"/>
    </source>
</evidence>
<feature type="region of interest" description="Disordered" evidence="7">
    <location>
        <begin position="1"/>
        <end position="58"/>
    </location>
</feature>
<feature type="compositionally biased region" description="Basic and acidic residues" evidence="7">
    <location>
        <begin position="741"/>
        <end position="771"/>
    </location>
</feature>
<dbReference type="Gene3D" id="2.170.270.10">
    <property type="entry name" value="SET domain"/>
    <property type="match status" value="2"/>
</dbReference>
<comment type="subcellular location">
    <subcellularLocation>
        <location evidence="1">Chromosome</location>
    </subcellularLocation>
    <subcellularLocation>
        <location evidence="6">Nucleus</location>
    </subcellularLocation>
</comment>
<feature type="compositionally biased region" description="Acidic residues" evidence="7">
    <location>
        <begin position="1279"/>
        <end position="1291"/>
    </location>
</feature>
<feature type="region of interest" description="Disordered" evidence="7">
    <location>
        <begin position="1020"/>
        <end position="1293"/>
    </location>
</feature>